<accession>A0A5D2HQ25</accession>
<proteinExistence type="predicted"/>
<keyword evidence="2" id="KW-1185">Reference proteome</keyword>
<gene>
    <name evidence="1" type="ORF">ES288_A01G182100v1</name>
</gene>
<protein>
    <submittedName>
        <fullName evidence="1">Uncharacterized protein</fullName>
    </submittedName>
</protein>
<dbReference type="Proteomes" id="UP000323506">
    <property type="component" value="Chromosome A01"/>
</dbReference>
<dbReference type="SUPFAM" id="SSF64484">
    <property type="entry name" value="beta and beta-prime subunits of DNA dependent RNA-polymerase"/>
    <property type="match status" value="1"/>
</dbReference>
<dbReference type="EMBL" id="CM017688">
    <property type="protein sequence ID" value="TYH31556.1"/>
    <property type="molecule type" value="Genomic_DNA"/>
</dbReference>
<evidence type="ECO:0000313" key="1">
    <source>
        <dbReference type="EMBL" id="TYH31556.1"/>
    </source>
</evidence>
<evidence type="ECO:0000313" key="2">
    <source>
        <dbReference type="Proteomes" id="UP000323506"/>
    </source>
</evidence>
<dbReference type="AlphaFoldDB" id="A0A5D2HQ25"/>
<sequence length="97" mass="11532">MDRGLIEKLYKFSKIEDIKQEIEFQFFVETYQLVESLIKKRNVVYESVTYSSKLYESSRLIWKTNKDMQEQYFFIGNIPLMNSLGTSIVNGMLENLV</sequence>
<reference evidence="1 2" key="1">
    <citation type="submission" date="2019-06" db="EMBL/GenBank/DDBJ databases">
        <title>WGS assembly of Gossypium darwinii.</title>
        <authorList>
            <person name="Chen Z.J."/>
            <person name="Sreedasyam A."/>
            <person name="Ando A."/>
            <person name="Song Q."/>
            <person name="De L."/>
            <person name="Hulse-Kemp A."/>
            <person name="Ding M."/>
            <person name="Ye W."/>
            <person name="Kirkbride R."/>
            <person name="Jenkins J."/>
            <person name="Plott C."/>
            <person name="Lovell J."/>
            <person name="Lin Y.-M."/>
            <person name="Vaughn R."/>
            <person name="Liu B."/>
            <person name="Li W."/>
            <person name="Simpson S."/>
            <person name="Scheffler B."/>
            <person name="Saski C."/>
            <person name="Grover C."/>
            <person name="Hu G."/>
            <person name="Conover J."/>
            <person name="Carlson J."/>
            <person name="Shu S."/>
            <person name="Boston L."/>
            <person name="Williams M."/>
            <person name="Peterson D."/>
            <person name="Mcgee K."/>
            <person name="Jones D."/>
            <person name="Wendel J."/>
            <person name="Stelly D."/>
            <person name="Grimwood J."/>
            <person name="Schmutz J."/>
        </authorList>
    </citation>
    <scope>NUCLEOTIDE SEQUENCE [LARGE SCALE GENOMIC DNA]</scope>
    <source>
        <strain evidence="1">1808015.09</strain>
    </source>
</reference>
<organism evidence="1 2">
    <name type="scientific">Gossypium darwinii</name>
    <name type="common">Darwin's cotton</name>
    <name type="synonym">Gossypium barbadense var. darwinii</name>
    <dbReference type="NCBI Taxonomy" id="34276"/>
    <lineage>
        <taxon>Eukaryota</taxon>
        <taxon>Viridiplantae</taxon>
        <taxon>Streptophyta</taxon>
        <taxon>Embryophyta</taxon>
        <taxon>Tracheophyta</taxon>
        <taxon>Spermatophyta</taxon>
        <taxon>Magnoliopsida</taxon>
        <taxon>eudicotyledons</taxon>
        <taxon>Gunneridae</taxon>
        <taxon>Pentapetalae</taxon>
        <taxon>rosids</taxon>
        <taxon>malvids</taxon>
        <taxon>Malvales</taxon>
        <taxon>Malvaceae</taxon>
        <taxon>Malvoideae</taxon>
        <taxon>Gossypium</taxon>
    </lineage>
</organism>
<name>A0A5D2HQ25_GOSDA</name>
<dbReference type="Gene3D" id="3.90.1100.10">
    <property type="match status" value="1"/>
</dbReference>